<sequence length="238" mass="24134">MSTGNVTVVTGAAGALGSALTRHLAKSGHRVVALDRKEMEGPLRVLEKELASSVLSLVTDVALESDWNATLAHAAAKFSAPTGAVLTAGGWSGGSPIHASQGDAVWDSMLQSNLETVYRGLRALLPGMVAQGRGSIVVIGARGAVRPEASAGAAAYAASKAAVVSLAQTVAEEVRTSGVRVNAVLPSIIDTPGNRAGMPDADPSKWVSTESLAGVIAFLLSDLARDISGALLPVYGQS</sequence>
<dbReference type="InterPro" id="IPR002347">
    <property type="entry name" value="SDR_fam"/>
</dbReference>
<name>A0ABZ2M0T6_9BACT</name>
<dbReference type="EMBL" id="CP089984">
    <property type="protein sequence ID" value="WXB14951.1"/>
    <property type="molecule type" value="Genomic_DNA"/>
</dbReference>
<keyword evidence="3" id="KW-1185">Reference proteome</keyword>
<proteinExistence type="inferred from homology"/>
<dbReference type="PANTHER" id="PTHR42760:SF40">
    <property type="entry name" value="3-OXOACYL-[ACYL-CARRIER-PROTEIN] REDUCTASE, CHLOROPLASTIC"/>
    <property type="match status" value="1"/>
</dbReference>
<evidence type="ECO:0000313" key="2">
    <source>
        <dbReference type="EMBL" id="WXB14951.1"/>
    </source>
</evidence>
<dbReference type="SUPFAM" id="SSF51735">
    <property type="entry name" value="NAD(P)-binding Rossmann-fold domains"/>
    <property type="match status" value="1"/>
</dbReference>
<dbReference type="Pfam" id="PF00106">
    <property type="entry name" value="adh_short"/>
    <property type="match status" value="1"/>
</dbReference>
<evidence type="ECO:0000313" key="3">
    <source>
        <dbReference type="Proteomes" id="UP001370348"/>
    </source>
</evidence>
<dbReference type="PRINTS" id="PR00081">
    <property type="entry name" value="GDHRDH"/>
</dbReference>
<organism evidence="2 3">
    <name type="scientific">Pendulispora albinea</name>
    <dbReference type="NCBI Taxonomy" id="2741071"/>
    <lineage>
        <taxon>Bacteria</taxon>
        <taxon>Pseudomonadati</taxon>
        <taxon>Myxococcota</taxon>
        <taxon>Myxococcia</taxon>
        <taxon>Myxococcales</taxon>
        <taxon>Sorangiineae</taxon>
        <taxon>Pendulisporaceae</taxon>
        <taxon>Pendulispora</taxon>
    </lineage>
</organism>
<accession>A0ABZ2M0T6</accession>
<dbReference type="InterPro" id="IPR036291">
    <property type="entry name" value="NAD(P)-bd_dom_sf"/>
</dbReference>
<dbReference type="RefSeq" id="WP_394824574.1">
    <property type="nucleotide sequence ID" value="NZ_CP089984.1"/>
</dbReference>
<gene>
    <name evidence="2" type="ORF">LZC94_44920</name>
</gene>
<protein>
    <submittedName>
        <fullName evidence="2">SDR family NAD(P)-dependent oxidoreductase</fullName>
    </submittedName>
</protein>
<reference evidence="2 3" key="1">
    <citation type="submission" date="2021-12" db="EMBL/GenBank/DDBJ databases">
        <title>Discovery of the Pendulisporaceae a myxobacterial family with distinct sporulation behavior and unique specialized metabolism.</title>
        <authorList>
            <person name="Garcia R."/>
            <person name="Popoff A."/>
            <person name="Bader C.D."/>
            <person name="Loehr J."/>
            <person name="Walesch S."/>
            <person name="Walt C."/>
            <person name="Boldt J."/>
            <person name="Bunk B."/>
            <person name="Haeckl F.J.F.P.J."/>
            <person name="Gunesch A.P."/>
            <person name="Birkelbach J."/>
            <person name="Nuebel U."/>
            <person name="Pietschmann T."/>
            <person name="Bach T."/>
            <person name="Mueller R."/>
        </authorList>
    </citation>
    <scope>NUCLEOTIDE SEQUENCE [LARGE SCALE GENOMIC DNA]</scope>
    <source>
        <strain evidence="2 3">MSr11954</strain>
    </source>
</reference>
<dbReference type="Gene3D" id="3.40.50.720">
    <property type="entry name" value="NAD(P)-binding Rossmann-like Domain"/>
    <property type="match status" value="1"/>
</dbReference>
<evidence type="ECO:0000256" key="1">
    <source>
        <dbReference type="ARBA" id="ARBA00006484"/>
    </source>
</evidence>
<dbReference type="Proteomes" id="UP001370348">
    <property type="component" value="Chromosome"/>
</dbReference>
<comment type="similarity">
    <text evidence="1">Belongs to the short-chain dehydrogenases/reductases (SDR) family.</text>
</comment>
<dbReference type="PANTHER" id="PTHR42760">
    <property type="entry name" value="SHORT-CHAIN DEHYDROGENASES/REDUCTASES FAMILY MEMBER"/>
    <property type="match status" value="1"/>
</dbReference>